<dbReference type="PANTHER" id="PTHR36923">
    <property type="entry name" value="FERREDOXIN"/>
    <property type="match status" value="1"/>
</dbReference>
<accession>A0A645HX59</accession>
<sequence length="62" mass="6691">MKVTIYPDRCKGCGLCEGIAPSVFRVDDYNQAQVVIQPDPLTPDIQQAIARCPMDAIALLAG</sequence>
<dbReference type="InterPro" id="IPR001080">
    <property type="entry name" value="3Fe4S_ferredoxin"/>
</dbReference>
<evidence type="ECO:0000256" key="4">
    <source>
        <dbReference type="ARBA" id="ARBA00023004"/>
    </source>
</evidence>
<dbReference type="PRINTS" id="PR00352">
    <property type="entry name" value="3FE4SFRDOXIN"/>
</dbReference>
<keyword evidence="5" id="KW-0411">Iron-sulfur</keyword>
<evidence type="ECO:0000256" key="3">
    <source>
        <dbReference type="ARBA" id="ARBA00022982"/>
    </source>
</evidence>
<dbReference type="InterPro" id="IPR017896">
    <property type="entry name" value="4Fe4S_Fe-S-bd"/>
</dbReference>
<keyword evidence="2" id="KW-0479">Metal-binding</keyword>
<evidence type="ECO:0000313" key="7">
    <source>
        <dbReference type="EMBL" id="MPN43621.1"/>
    </source>
</evidence>
<evidence type="ECO:0000256" key="1">
    <source>
        <dbReference type="ARBA" id="ARBA00022448"/>
    </source>
</evidence>
<keyword evidence="3" id="KW-0249">Electron transport</keyword>
<protein>
    <recommendedName>
        <fullName evidence="6">4Fe-4S ferredoxin-type domain-containing protein</fullName>
    </recommendedName>
</protein>
<dbReference type="GO" id="GO:0051536">
    <property type="term" value="F:iron-sulfur cluster binding"/>
    <property type="evidence" value="ECO:0007669"/>
    <property type="project" value="UniProtKB-KW"/>
</dbReference>
<proteinExistence type="predicted"/>
<dbReference type="SUPFAM" id="SSF54862">
    <property type="entry name" value="4Fe-4S ferredoxins"/>
    <property type="match status" value="1"/>
</dbReference>
<dbReference type="Pfam" id="PF13370">
    <property type="entry name" value="Fer4_13"/>
    <property type="match status" value="1"/>
</dbReference>
<keyword evidence="4" id="KW-0408">Iron</keyword>
<evidence type="ECO:0000256" key="2">
    <source>
        <dbReference type="ARBA" id="ARBA00022723"/>
    </source>
</evidence>
<organism evidence="7">
    <name type="scientific">bioreactor metagenome</name>
    <dbReference type="NCBI Taxonomy" id="1076179"/>
    <lineage>
        <taxon>unclassified sequences</taxon>
        <taxon>metagenomes</taxon>
        <taxon>ecological metagenomes</taxon>
    </lineage>
</organism>
<comment type="caution">
    <text evidence="7">The sequence shown here is derived from an EMBL/GenBank/DDBJ whole genome shotgun (WGS) entry which is preliminary data.</text>
</comment>
<keyword evidence="1" id="KW-0813">Transport</keyword>
<dbReference type="GO" id="GO:0009055">
    <property type="term" value="F:electron transfer activity"/>
    <property type="evidence" value="ECO:0007669"/>
    <property type="project" value="InterPro"/>
</dbReference>
<evidence type="ECO:0000256" key="5">
    <source>
        <dbReference type="ARBA" id="ARBA00023014"/>
    </source>
</evidence>
<dbReference type="InterPro" id="IPR051269">
    <property type="entry name" value="Fe-S_cluster_ET"/>
</dbReference>
<dbReference type="PROSITE" id="PS51379">
    <property type="entry name" value="4FE4S_FER_2"/>
    <property type="match status" value="1"/>
</dbReference>
<evidence type="ECO:0000259" key="6">
    <source>
        <dbReference type="PROSITE" id="PS51379"/>
    </source>
</evidence>
<gene>
    <name evidence="7" type="ORF">SDC9_191181</name>
</gene>
<name>A0A645HX59_9ZZZZ</name>
<dbReference type="Gene3D" id="3.30.70.20">
    <property type="match status" value="1"/>
</dbReference>
<reference evidence="7" key="1">
    <citation type="submission" date="2019-08" db="EMBL/GenBank/DDBJ databases">
        <authorList>
            <person name="Kucharzyk K."/>
            <person name="Murdoch R.W."/>
            <person name="Higgins S."/>
            <person name="Loffler F."/>
        </authorList>
    </citation>
    <scope>NUCLEOTIDE SEQUENCE</scope>
</reference>
<feature type="domain" description="4Fe-4S ferredoxin-type" evidence="6">
    <location>
        <begin position="1"/>
        <end position="29"/>
    </location>
</feature>
<dbReference type="AlphaFoldDB" id="A0A645HX59"/>
<dbReference type="PANTHER" id="PTHR36923:SF3">
    <property type="entry name" value="FERREDOXIN"/>
    <property type="match status" value="1"/>
</dbReference>
<dbReference type="EMBL" id="VSSQ01102129">
    <property type="protein sequence ID" value="MPN43621.1"/>
    <property type="molecule type" value="Genomic_DNA"/>
</dbReference>
<dbReference type="GO" id="GO:0005506">
    <property type="term" value="F:iron ion binding"/>
    <property type="evidence" value="ECO:0007669"/>
    <property type="project" value="InterPro"/>
</dbReference>